<proteinExistence type="predicted"/>
<keyword evidence="1" id="KW-1133">Transmembrane helix</keyword>
<evidence type="ECO:0000313" key="3">
    <source>
        <dbReference type="Proteomes" id="UP000683291"/>
    </source>
</evidence>
<protein>
    <submittedName>
        <fullName evidence="2">Uncharacterized protein</fullName>
    </submittedName>
</protein>
<keyword evidence="1" id="KW-0812">Transmembrane</keyword>
<organism evidence="2 3">
    <name type="scientific">Sulfitobacter albidus</name>
    <dbReference type="NCBI Taxonomy" id="2829501"/>
    <lineage>
        <taxon>Bacteria</taxon>
        <taxon>Pseudomonadati</taxon>
        <taxon>Pseudomonadota</taxon>
        <taxon>Alphaproteobacteria</taxon>
        <taxon>Rhodobacterales</taxon>
        <taxon>Roseobacteraceae</taxon>
        <taxon>Sulfitobacter</taxon>
    </lineage>
</organism>
<dbReference type="RefSeq" id="WP_212703296.1">
    <property type="nucleotide sequence ID" value="NZ_CP073581.1"/>
</dbReference>
<dbReference type="KEGG" id="sual:KDD17_08555"/>
<dbReference type="Proteomes" id="UP000683291">
    <property type="component" value="Chromosome 1"/>
</dbReference>
<evidence type="ECO:0000313" key="2">
    <source>
        <dbReference type="EMBL" id="QUJ75091.1"/>
    </source>
</evidence>
<dbReference type="AlphaFoldDB" id="A0A975JAY3"/>
<feature type="transmembrane region" description="Helical" evidence="1">
    <location>
        <begin position="39"/>
        <end position="56"/>
    </location>
</feature>
<gene>
    <name evidence="2" type="ORF">KDD17_08555</name>
</gene>
<dbReference type="EMBL" id="CP073581">
    <property type="protein sequence ID" value="QUJ75091.1"/>
    <property type="molecule type" value="Genomic_DNA"/>
</dbReference>
<feature type="transmembrane region" description="Helical" evidence="1">
    <location>
        <begin position="15"/>
        <end position="33"/>
    </location>
</feature>
<keyword evidence="3" id="KW-1185">Reference proteome</keyword>
<accession>A0A975JAY3</accession>
<keyword evidence="1" id="KW-0472">Membrane</keyword>
<evidence type="ECO:0000256" key="1">
    <source>
        <dbReference type="SAM" id="Phobius"/>
    </source>
</evidence>
<name>A0A975JAY3_9RHOB</name>
<sequence>MSLPYSYTATPRSRTAALVVAAIWTVLALAWWVLDASPLIVAVLAAFTLPALYEIVAQPQASFTLDATHIRWHTPHAEAEIALSGVNHIRLDTRLDMSVRVSVVLSNGRKLRVPVPATPPHTEVDTAARAAGLTVKRHHFSLIG</sequence>
<reference evidence="2" key="1">
    <citation type="submission" date="2021-04" db="EMBL/GenBank/DDBJ databases">
        <title>Complete genome sequence for Sulfitobacter sp. strain JK7-1.</title>
        <authorList>
            <person name="Park S.-J."/>
        </authorList>
    </citation>
    <scope>NUCLEOTIDE SEQUENCE</scope>
    <source>
        <strain evidence="2">JK7-1</strain>
    </source>
</reference>